<evidence type="ECO:0000313" key="2">
    <source>
        <dbReference type="EMBL" id="KAJ0202108.1"/>
    </source>
</evidence>
<comment type="caution">
    <text evidence="2">The sequence shown here is derived from an EMBL/GenBank/DDBJ whole genome shotgun (WGS) entry which is preliminary data.</text>
</comment>
<accession>A0A9R1V9W9</accession>
<sequence>MRTPFPIEENASIFYTRKVFRQVQNEMYKSITTCFSLNHNIADHVHEFLRRPESDIDMYKSIRPHGSSTSNRPESDIDNDDDDDKWDKMLRDSIYTDIIPPKLLRRCFRYSDSDESIQKVAIDIFSTVDNCLSSLITNKERLEEYYEALKELESKFMAGVTIHECPNKSTEIGNRLGVSIPVDVQIQNPIGIRNKGSGTKKGLNVLKKLPFKNHVVKVLGLKKD</sequence>
<organism evidence="2 3">
    <name type="scientific">Lactuca sativa</name>
    <name type="common">Garden lettuce</name>
    <dbReference type="NCBI Taxonomy" id="4236"/>
    <lineage>
        <taxon>Eukaryota</taxon>
        <taxon>Viridiplantae</taxon>
        <taxon>Streptophyta</taxon>
        <taxon>Embryophyta</taxon>
        <taxon>Tracheophyta</taxon>
        <taxon>Spermatophyta</taxon>
        <taxon>Magnoliopsida</taxon>
        <taxon>eudicotyledons</taxon>
        <taxon>Gunneridae</taxon>
        <taxon>Pentapetalae</taxon>
        <taxon>asterids</taxon>
        <taxon>campanulids</taxon>
        <taxon>Asterales</taxon>
        <taxon>Asteraceae</taxon>
        <taxon>Cichorioideae</taxon>
        <taxon>Cichorieae</taxon>
        <taxon>Lactucinae</taxon>
        <taxon>Lactuca</taxon>
    </lineage>
</organism>
<feature type="region of interest" description="Disordered" evidence="1">
    <location>
        <begin position="59"/>
        <end position="83"/>
    </location>
</feature>
<proteinExistence type="predicted"/>
<dbReference type="EMBL" id="NBSK02000006">
    <property type="protein sequence ID" value="KAJ0202108.1"/>
    <property type="molecule type" value="Genomic_DNA"/>
</dbReference>
<evidence type="ECO:0000256" key="1">
    <source>
        <dbReference type="SAM" id="MobiDB-lite"/>
    </source>
</evidence>
<evidence type="ECO:0000313" key="3">
    <source>
        <dbReference type="Proteomes" id="UP000235145"/>
    </source>
</evidence>
<protein>
    <submittedName>
        <fullName evidence="2">Uncharacterized protein</fullName>
    </submittedName>
</protein>
<gene>
    <name evidence="2" type="ORF">LSAT_V11C600321040</name>
</gene>
<reference evidence="2 3" key="1">
    <citation type="journal article" date="2017" name="Nat. Commun.">
        <title>Genome assembly with in vitro proximity ligation data and whole-genome triplication in lettuce.</title>
        <authorList>
            <person name="Reyes-Chin-Wo S."/>
            <person name="Wang Z."/>
            <person name="Yang X."/>
            <person name="Kozik A."/>
            <person name="Arikit S."/>
            <person name="Song C."/>
            <person name="Xia L."/>
            <person name="Froenicke L."/>
            <person name="Lavelle D.O."/>
            <person name="Truco M.J."/>
            <person name="Xia R."/>
            <person name="Zhu S."/>
            <person name="Xu C."/>
            <person name="Xu H."/>
            <person name="Xu X."/>
            <person name="Cox K."/>
            <person name="Korf I."/>
            <person name="Meyers B.C."/>
            <person name="Michelmore R.W."/>
        </authorList>
    </citation>
    <scope>NUCLEOTIDE SEQUENCE [LARGE SCALE GENOMIC DNA]</scope>
    <source>
        <strain evidence="3">cv. Salinas</strain>
        <tissue evidence="2">Seedlings</tissue>
    </source>
</reference>
<name>A0A9R1V9W9_LACSA</name>
<dbReference type="Proteomes" id="UP000235145">
    <property type="component" value="Unassembled WGS sequence"/>
</dbReference>
<keyword evidence="3" id="KW-1185">Reference proteome</keyword>
<dbReference type="AlphaFoldDB" id="A0A9R1V9W9"/>